<dbReference type="GO" id="GO:0006313">
    <property type="term" value="P:DNA transposition"/>
    <property type="evidence" value="ECO:0007669"/>
    <property type="project" value="InterPro"/>
</dbReference>
<dbReference type="RefSeq" id="WP_272436020.1">
    <property type="nucleotide sequence ID" value="NZ_JAMQKB010000005.1"/>
</dbReference>
<dbReference type="EMBL" id="JAMQKB010000005">
    <property type="protein sequence ID" value="MDC3424216.1"/>
    <property type="molecule type" value="Genomic_DNA"/>
</dbReference>
<feature type="domain" description="Transposase IS4-like" evidence="2">
    <location>
        <begin position="143"/>
        <end position="234"/>
    </location>
</feature>
<keyword evidence="1" id="KW-0812">Transmembrane</keyword>
<dbReference type="NCBIfam" id="NF033559">
    <property type="entry name" value="transpos_IS1634"/>
    <property type="match status" value="1"/>
</dbReference>
<dbReference type="AlphaFoldDB" id="A0A9X3WUH3"/>
<dbReference type="Pfam" id="PF01609">
    <property type="entry name" value="DDE_Tnp_1"/>
    <property type="match status" value="1"/>
</dbReference>
<accession>A0A9X3WUH3</accession>
<dbReference type="Proteomes" id="UP001145050">
    <property type="component" value="Unassembled WGS sequence"/>
</dbReference>
<sequence length="401" mass="47071">MRLIIKSQQHSELVYVVVTNHWLYLPVMVLHALWKKLELHHFFSHSILAEALVLNRCIKPLSKINVVDWMRSTVLPGLYDDAIIPDNYSIYRELDHLNFREPELQTHIYNQLANLDHSMEEAMFYDITSTYMEGSKCVISKFGYSRDHRPDREQVVIALLVTPQGSPFYWKVLDGNTQDVTTLPWLINELKERFSLKTCHLVFDRGMVSQDHLNLLEGEEMTYLSAMDKNEMAAHPLFEQVMPKAVTSENYNQLLMSQNFEPIDEKERFFIREEKVGKRRYLFSFEVSRFYEDIESRTNRIKQAFTWIEAENANLSAAKKSRKKETTVRKVHQMLSKRKLKSIMNISVTPIELEIPKKDGQPRIVHSFQINAEVDAEKEMEMQKRDGLTCFITNDTSLSKK</sequence>
<dbReference type="PANTHER" id="PTHR34614:SF2">
    <property type="entry name" value="TRANSPOSASE IS4-LIKE DOMAIN-CONTAINING PROTEIN"/>
    <property type="match status" value="1"/>
</dbReference>
<gene>
    <name evidence="3" type="ORF">NC797_06805</name>
</gene>
<dbReference type="GO" id="GO:0003677">
    <property type="term" value="F:DNA binding"/>
    <property type="evidence" value="ECO:0007669"/>
    <property type="project" value="InterPro"/>
</dbReference>
<protein>
    <submittedName>
        <fullName evidence="3">IS1634 family transposase</fullName>
    </submittedName>
</protein>
<dbReference type="PANTHER" id="PTHR34614">
    <property type="match status" value="1"/>
</dbReference>
<evidence type="ECO:0000313" key="3">
    <source>
        <dbReference type="EMBL" id="MDC3424216.1"/>
    </source>
</evidence>
<keyword evidence="4" id="KW-1185">Reference proteome</keyword>
<evidence type="ECO:0000259" key="2">
    <source>
        <dbReference type="Pfam" id="PF01609"/>
    </source>
</evidence>
<evidence type="ECO:0000256" key="1">
    <source>
        <dbReference type="SAM" id="Phobius"/>
    </source>
</evidence>
<evidence type="ECO:0000313" key="4">
    <source>
        <dbReference type="Proteomes" id="UP001145050"/>
    </source>
</evidence>
<keyword evidence="1" id="KW-1133">Transmembrane helix</keyword>
<keyword evidence="1" id="KW-0472">Membrane</keyword>
<dbReference type="GO" id="GO:0004803">
    <property type="term" value="F:transposase activity"/>
    <property type="evidence" value="ECO:0007669"/>
    <property type="project" value="InterPro"/>
</dbReference>
<proteinExistence type="predicted"/>
<dbReference type="InterPro" id="IPR047654">
    <property type="entry name" value="IS1634_transpos"/>
</dbReference>
<comment type="caution">
    <text evidence="3">The sequence shown here is derived from an EMBL/GenBank/DDBJ whole genome shotgun (WGS) entry which is preliminary data.</text>
</comment>
<name>A0A9X3WUH3_9BACI</name>
<dbReference type="InterPro" id="IPR002559">
    <property type="entry name" value="Transposase_11"/>
</dbReference>
<organism evidence="3 4">
    <name type="scientific">Terrihalobacillus insolitus</name>
    <dbReference type="NCBI Taxonomy" id="2950438"/>
    <lineage>
        <taxon>Bacteria</taxon>
        <taxon>Bacillati</taxon>
        <taxon>Bacillota</taxon>
        <taxon>Bacilli</taxon>
        <taxon>Bacillales</taxon>
        <taxon>Bacillaceae</taxon>
        <taxon>Terrihalobacillus</taxon>
    </lineage>
</organism>
<reference evidence="3" key="1">
    <citation type="submission" date="2022-06" db="EMBL/GenBank/DDBJ databases">
        <title>Aquibacillus sp. a new bacterium isolated from soil saline samples.</title>
        <authorList>
            <person name="Galisteo C."/>
            <person name="De La Haba R."/>
            <person name="Sanchez-Porro C."/>
            <person name="Ventosa A."/>
        </authorList>
    </citation>
    <scope>NUCLEOTIDE SEQUENCE</scope>
    <source>
        <strain evidence="3">3ASR75-11</strain>
    </source>
</reference>
<feature type="transmembrane region" description="Helical" evidence="1">
    <location>
        <begin position="12"/>
        <end position="34"/>
    </location>
</feature>